<accession>A0AAN5IAM0</accession>
<dbReference type="Proteomes" id="UP001328107">
    <property type="component" value="Unassembled WGS sequence"/>
</dbReference>
<sequence>AHTRQMLRRQQRSMFIVASACTISHLVKAFYQMTWILISVFQLTTWTTFIRDAYPYPHYMAIYVGSIALVIVSPKVRRLLTFTDFLTRNSVASQSTSSNLPRITTTVTPSMA</sequence>
<evidence type="ECO:0000313" key="3">
    <source>
        <dbReference type="Proteomes" id="UP001328107"/>
    </source>
</evidence>
<feature type="non-terminal residue" evidence="2">
    <location>
        <position position="112"/>
    </location>
</feature>
<evidence type="ECO:0000256" key="1">
    <source>
        <dbReference type="SAM" id="Phobius"/>
    </source>
</evidence>
<keyword evidence="1" id="KW-1133">Transmembrane helix</keyword>
<keyword evidence="1" id="KW-0812">Transmembrane</keyword>
<keyword evidence="1" id="KW-0472">Membrane</keyword>
<comment type="caution">
    <text evidence="2">The sequence shown here is derived from an EMBL/GenBank/DDBJ whole genome shotgun (WGS) entry which is preliminary data.</text>
</comment>
<name>A0AAN5IAM0_9BILA</name>
<dbReference type="EMBL" id="BTRK01000005">
    <property type="protein sequence ID" value="GMR56041.1"/>
    <property type="molecule type" value="Genomic_DNA"/>
</dbReference>
<evidence type="ECO:0008006" key="4">
    <source>
        <dbReference type="Google" id="ProtNLM"/>
    </source>
</evidence>
<feature type="transmembrane region" description="Helical" evidence="1">
    <location>
        <begin position="14"/>
        <end position="38"/>
    </location>
</feature>
<protein>
    <recommendedName>
        <fullName evidence="4">G protein-coupled receptor</fullName>
    </recommendedName>
</protein>
<feature type="non-terminal residue" evidence="2">
    <location>
        <position position="1"/>
    </location>
</feature>
<evidence type="ECO:0000313" key="2">
    <source>
        <dbReference type="EMBL" id="GMR56041.1"/>
    </source>
</evidence>
<reference evidence="3" key="1">
    <citation type="submission" date="2022-10" db="EMBL/GenBank/DDBJ databases">
        <title>Genome assembly of Pristionchus species.</title>
        <authorList>
            <person name="Yoshida K."/>
            <person name="Sommer R.J."/>
        </authorList>
    </citation>
    <scope>NUCLEOTIDE SEQUENCE [LARGE SCALE GENOMIC DNA]</scope>
    <source>
        <strain evidence="3">RS5460</strain>
    </source>
</reference>
<organism evidence="2 3">
    <name type="scientific">Pristionchus mayeri</name>
    <dbReference type="NCBI Taxonomy" id="1317129"/>
    <lineage>
        <taxon>Eukaryota</taxon>
        <taxon>Metazoa</taxon>
        <taxon>Ecdysozoa</taxon>
        <taxon>Nematoda</taxon>
        <taxon>Chromadorea</taxon>
        <taxon>Rhabditida</taxon>
        <taxon>Rhabditina</taxon>
        <taxon>Diplogasteromorpha</taxon>
        <taxon>Diplogasteroidea</taxon>
        <taxon>Neodiplogasteridae</taxon>
        <taxon>Pristionchus</taxon>
    </lineage>
</organism>
<proteinExistence type="predicted"/>
<feature type="transmembrane region" description="Helical" evidence="1">
    <location>
        <begin position="58"/>
        <end position="76"/>
    </location>
</feature>
<gene>
    <name evidence="2" type="ORF">PMAYCL1PPCAC_26236</name>
</gene>
<dbReference type="AlphaFoldDB" id="A0AAN5IAM0"/>
<keyword evidence="3" id="KW-1185">Reference proteome</keyword>